<dbReference type="Gene3D" id="1.50.10.140">
    <property type="match status" value="1"/>
</dbReference>
<dbReference type="Pfam" id="PF10091">
    <property type="entry name" value="Glycoamylase"/>
    <property type="match status" value="1"/>
</dbReference>
<evidence type="ECO:0000313" key="3">
    <source>
        <dbReference type="Proteomes" id="UP000532866"/>
    </source>
</evidence>
<dbReference type="RefSeq" id="WP_185372544.1">
    <property type="nucleotide sequence ID" value="NZ_JAARNB010000001.1"/>
</dbReference>
<proteinExistence type="predicted"/>
<evidence type="ECO:0000313" key="2">
    <source>
        <dbReference type="EMBL" id="MBC1330639.1"/>
    </source>
</evidence>
<reference evidence="2 3" key="1">
    <citation type="submission" date="2020-03" db="EMBL/GenBank/DDBJ databases">
        <title>Soil Listeria distribution.</title>
        <authorList>
            <person name="Liao J."/>
            <person name="Wiedmann M."/>
        </authorList>
    </citation>
    <scope>NUCLEOTIDE SEQUENCE [LARGE SCALE GENOMIC DNA]</scope>
    <source>
        <strain evidence="2 3">FSL L7-1833</strain>
    </source>
</reference>
<evidence type="ECO:0000259" key="1">
    <source>
        <dbReference type="Pfam" id="PF10091"/>
    </source>
</evidence>
<name>A0A7X0TP17_9LIST</name>
<gene>
    <name evidence="2" type="ORF">HB759_01630</name>
</gene>
<comment type="caution">
    <text evidence="2">The sequence shown here is derived from an EMBL/GenBank/DDBJ whole genome shotgun (WGS) entry which is preliminary data.</text>
</comment>
<feature type="domain" description="Glycoamylase-like" evidence="1">
    <location>
        <begin position="174"/>
        <end position="387"/>
    </location>
</feature>
<sequence>MKQEEILNIEAKGCFDFFWNEANTDPASPGYGLIRDNTAADTRDFASIASVGFGLSAIIIGIERDWISFKDGKKRVLGTMKTFWNNAEHSEGFFYHFLNLQTAKKFEASYDCASIIDTSIFLNGALTAAEYFGGEIEALFEKIYRRVDWTKYYDEARNMYFMGYNPETGGFGAWDMYAEQMMQYILGVGSPTHAVPAQIYDGFERSLVTYGDYTFYNSPGGPLFTHQFSHAWFDFRDVRDADGVDWFANSVAATLAQREYAMDNPDQRAGYHGNSWGVTACQGPNGYVAYGTPPYKDGIIPEGNDGTIAPAAAAGSIVFTPKETLDMMWYLYENMPELWDQYGMLDAYNLEGEKAWYADRVIGIDKGVTLLMIENYQTGLIWELYGRNHYVKKAAGMLGLERVDA</sequence>
<accession>A0A7X0TP17</accession>
<protein>
    <recommendedName>
        <fullName evidence="1">Glycoamylase-like domain-containing protein</fullName>
    </recommendedName>
</protein>
<dbReference type="AlphaFoldDB" id="A0A7X0TP17"/>
<dbReference type="InterPro" id="IPR019282">
    <property type="entry name" value="Glycoamylase-like_cons_dom"/>
</dbReference>
<dbReference type="EMBL" id="JAAROL010000001">
    <property type="protein sequence ID" value="MBC1330639.1"/>
    <property type="molecule type" value="Genomic_DNA"/>
</dbReference>
<organism evidence="2 3">
    <name type="scientific">Listeria booriae</name>
    <dbReference type="NCBI Taxonomy" id="1552123"/>
    <lineage>
        <taxon>Bacteria</taxon>
        <taxon>Bacillati</taxon>
        <taxon>Bacillota</taxon>
        <taxon>Bacilli</taxon>
        <taxon>Bacillales</taxon>
        <taxon>Listeriaceae</taxon>
        <taxon>Listeria</taxon>
    </lineage>
</organism>
<dbReference type="Proteomes" id="UP000532866">
    <property type="component" value="Unassembled WGS sequence"/>
</dbReference>